<dbReference type="HOGENOM" id="CLU_2812510_0_0_1"/>
<evidence type="ECO:0000313" key="1">
    <source>
        <dbReference type="EMBL" id="EJT74579.1"/>
    </source>
</evidence>
<name>J3P4I2_GAET3</name>
<reference evidence="2" key="5">
    <citation type="submission" date="2018-04" db="UniProtKB">
        <authorList>
            <consortium name="EnsemblFungi"/>
        </authorList>
    </citation>
    <scope>IDENTIFICATION</scope>
    <source>
        <strain evidence="2">R3-111a-1</strain>
    </source>
</reference>
<reference evidence="1" key="3">
    <citation type="submission" date="2010-09" db="EMBL/GenBank/DDBJ databases">
        <title>Annotation of Gaeumannomyces graminis var. tritici R3-111a-1.</title>
        <authorList>
            <consortium name="The Broad Institute Genome Sequencing Platform"/>
            <person name="Ma L.-J."/>
            <person name="Dead R."/>
            <person name="Young S.K."/>
            <person name="Zeng Q."/>
            <person name="Gargeya S."/>
            <person name="Fitzgerald M."/>
            <person name="Haas B."/>
            <person name="Abouelleil A."/>
            <person name="Alvarado L."/>
            <person name="Arachchi H.M."/>
            <person name="Berlin A."/>
            <person name="Brown A."/>
            <person name="Chapman S.B."/>
            <person name="Chen Z."/>
            <person name="Dunbar C."/>
            <person name="Freedman E."/>
            <person name="Gearin G."/>
            <person name="Gellesch M."/>
            <person name="Goldberg J."/>
            <person name="Griggs A."/>
            <person name="Gujja S."/>
            <person name="Heiman D."/>
            <person name="Howarth C."/>
            <person name="Larson L."/>
            <person name="Lui A."/>
            <person name="MacDonald P.J.P."/>
            <person name="Mehta T."/>
            <person name="Montmayeur A."/>
            <person name="Murphy C."/>
            <person name="Neiman D."/>
            <person name="Pearson M."/>
            <person name="Priest M."/>
            <person name="Roberts A."/>
            <person name="Saif S."/>
            <person name="Shea T."/>
            <person name="Shenoy N."/>
            <person name="Sisk P."/>
            <person name="Stolte C."/>
            <person name="Sykes S."/>
            <person name="Yandava C."/>
            <person name="Wortman J."/>
            <person name="Nusbaum C."/>
            <person name="Birren B."/>
        </authorList>
    </citation>
    <scope>NUCLEOTIDE SEQUENCE</scope>
    <source>
        <strain evidence="1">R3-111a-1</strain>
    </source>
</reference>
<sequence>MLLERVEGGRHVGAGDLAACSAALCRLHAMGILHDDTSRHNFLLDVEMDGLMAQLEEEMGRGSKLTC</sequence>
<dbReference type="GeneID" id="20348877"/>
<organism evidence="1">
    <name type="scientific">Gaeumannomyces tritici (strain R3-111a-1)</name>
    <name type="common">Wheat and barley take-all root rot fungus</name>
    <name type="synonym">Gaeumannomyces graminis var. tritici</name>
    <dbReference type="NCBI Taxonomy" id="644352"/>
    <lineage>
        <taxon>Eukaryota</taxon>
        <taxon>Fungi</taxon>
        <taxon>Dikarya</taxon>
        <taxon>Ascomycota</taxon>
        <taxon>Pezizomycotina</taxon>
        <taxon>Sordariomycetes</taxon>
        <taxon>Sordariomycetidae</taxon>
        <taxon>Magnaporthales</taxon>
        <taxon>Magnaporthaceae</taxon>
        <taxon>Gaeumannomyces</taxon>
    </lineage>
</organism>
<gene>
    <name evidence="2" type="primary">20348877</name>
    <name evidence="1" type="ORF">GGTG_08419</name>
</gene>
<reference evidence="3" key="1">
    <citation type="submission" date="2010-07" db="EMBL/GenBank/DDBJ databases">
        <title>The genome sequence of Gaeumannomyces graminis var. tritici strain R3-111a-1.</title>
        <authorList>
            <consortium name="The Broad Institute Genome Sequencing Platform"/>
            <person name="Ma L.-J."/>
            <person name="Dead R."/>
            <person name="Young S."/>
            <person name="Zeng Q."/>
            <person name="Koehrsen M."/>
            <person name="Alvarado L."/>
            <person name="Berlin A."/>
            <person name="Chapman S.B."/>
            <person name="Chen Z."/>
            <person name="Freedman E."/>
            <person name="Gellesch M."/>
            <person name="Goldberg J."/>
            <person name="Griggs A."/>
            <person name="Gujja S."/>
            <person name="Heilman E.R."/>
            <person name="Heiman D."/>
            <person name="Hepburn T."/>
            <person name="Howarth C."/>
            <person name="Jen D."/>
            <person name="Larson L."/>
            <person name="Mehta T."/>
            <person name="Neiman D."/>
            <person name="Pearson M."/>
            <person name="Roberts A."/>
            <person name="Saif S."/>
            <person name="Shea T."/>
            <person name="Shenoy N."/>
            <person name="Sisk P."/>
            <person name="Stolte C."/>
            <person name="Sykes S."/>
            <person name="Walk T."/>
            <person name="White J."/>
            <person name="Yandava C."/>
            <person name="Haas B."/>
            <person name="Nusbaum C."/>
            <person name="Birren B."/>
        </authorList>
    </citation>
    <scope>NUCLEOTIDE SEQUENCE [LARGE SCALE GENOMIC DNA]</scope>
    <source>
        <strain evidence="3">R3-111a-1</strain>
    </source>
</reference>
<dbReference type="RefSeq" id="XP_009224523.1">
    <property type="nucleotide sequence ID" value="XM_009226259.1"/>
</dbReference>
<dbReference type="EMBL" id="GL385398">
    <property type="protein sequence ID" value="EJT74579.1"/>
    <property type="molecule type" value="Genomic_DNA"/>
</dbReference>
<keyword evidence="3" id="KW-1185">Reference proteome</keyword>
<reference evidence="2" key="4">
    <citation type="journal article" date="2015" name="G3 (Bethesda)">
        <title>Genome sequences of three phytopathogenic species of the Magnaporthaceae family of fungi.</title>
        <authorList>
            <person name="Okagaki L.H."/>
            <person name="Nunes C.C."/>
            <person name="Sailsbery J."/>
            <person name="Clay B."/>
            <person name="Brown D."/>
            <person name="John T."/>
            <person name="Oh Y."/>
            <person name="Young N."/>
            <person name="Fitzgerald M."/>
            <person name="Haas B.J."/>
            <person name="Zeng Q."/>
            <person name="Young S."/>
            <person name="Adiconis X."/>
            <person name="Fan L."/>
            <person name="Levin J.Z."/>
            <person name="Mitchell T.K."/>
            <person name="Okubara P.A."/>
            <person name="Farman M.L."/>
            <person name="Kohn L.M."/>
            <person name="Birren B."/>
            <person name="Ma L.-J."/>
            <person name="Dean R.A."/>
        </authorList>
    </citation>
    <scope>NUCLEOTIDE SEQUENCE</scope>
    <source>
        <strain evidence="2">R3-111a-1</strain>
    </source>
</reference>
<dbReference type="Proteomes" id="UP000006039">
    <property type="component" value="Unassembled WGS sequence"/>
</dbReference>
<reference evidence="1" key="2">
    <citation type="submission" date="2010-07" db="EMBL/GenBank/DDBJ databases">
        <authorList>
            <consortium name="The Broad Institute Genome Sequencing Platform"/>
            <consortium name="Broad Institute Genome Sequencing Center for Infectious Disease"/>
            <person name="Ma L.-J."/>
            <person name="Dead R."/>
            <person name="Young S."/>
            <person name="Zeng Q."/>
            <person name="Koehrsen M."/>
            <person name="Alvarado L."/>
            <person name="Berlin A."/>
            <person name="Chapman S.B."/>
            <person name="Chen Z."/>
            <person name="Freedman E."/>
            <person name="Gellesch M."/>
            <person name="Goldberg J."/>
            <person name="Griggs A."/>
            <person name="Gujja S."/>
            <person name="Heilman E.R."/>
            <person name="Heiman D."/>
            <person name="Hepburn T."/>
            <person name="Howarth C."/>
            <person name="Jen D."/>
            <person name="Larson L."/>
            <person name="Mehta T."/>
            <person name="Neiman D."/>
            <person name="Pearson M."/>
            <person name="Roberts A."/>
            <person name="Saif S."/>
            <person name="Shea T."/>
            <person name="Shenoy N."/>
            <person name="Sisk P."/>
            <person name="Stolte C."/>
            <person name="Sykes S."/>
            <person name="Walk T."/>
            <person name="White J."/>
            <person name="Yandava C."/>
            <person name="Haas B."/>
            <person name="Nusbaum C."/>
            <person name="Birren B."/>
        </authorList>
    </citation>
    <scope>NUCLEOTIDE SEQUENCE</scope>
    <source>
        <strain evidence="1">R3-111a-1</strain>
    </source>
</reference>
<dbReference type="OrthoDB" id="2687876at2759"/>
<protein>
    <recommendedName>
        <fullName evidence="4">Non-specific serine/threonine protein kinase</fullName>
    </recommendedName>
</protein>
<evidence type="ECO:0000313" key="2">
    <source>
        <dbReference type="EnsemblFungi" id="EJT74579"/>
    </source>
</evidence>
<evidence type="ECO:0008006" key="4">
    <source>
        <dbReference type="Google" id="ProtNLM"/>
    </source>
</evidence>
<dbReference type="AlphaFoldDB" id="J3P4I2"/>
<proteinExistence type="predicted"/>
<dbReference type="EnsemblFungi" id="EJT74579">
    <property type="protein sequence ID" value="EJT74579"/>
    <property type="gene ID" value="GGTG_08419"/>
</dbReference>
<dbReference type="VEuPathDB" id="FungiDB:GGTG_08419"/>
<accession>J3P4I2</accession>
<evidence type="ECO:0000313" key="3">
    <source>
        <dbReference type="Proteomes" id="UP000006039"/>
    </source>
</evidence>